<gene>
    <name evidence="1" type="ORF">Vadar_021833</name>
</gene>
<dbReference type="Proteomes" id="UP000828048">
    <property type="component" value="Chromosome 12"/>
</dbReference>
<sequence>MANPPTTTTRPAAPRRSSPLRTILIVLAILLLIIGLIILIIWLAFKPKHLVYSIESGSIREYNLSDTKHLNTTFNFVIRAYNPNPKLSVYYDKVEAWVSYDRQKVAYTPVGPFSQPRKNATDLAVNLVARDVVLTGDMVRKLKRDRTGGAVELDVQMKARIKFKMGKWKSGHRTLKVKCSPVFVRFPPYKSFERKICDVHT</sequence>
<protein>
    <submittedName>
        <fullName evidence="1">Uncharacterized protein</fullName>
    </submittedName>
</protein>
<evidence type="ECO:0000313" key="2">
    <source>
        <dbReference type="Proteomes" id="UP000828048"/>
    </source>
</evidence>
<accession>A0ACB7ZDF6</accession>
<evidence type="ECO:0000313" key="1">
    <source>
        <dbReference type="EMBL" id="KAH7863773.1"/>
    </source>
</evidence>
<name>A0ACB7ZDF6_9ERIC</name>
<keyword evidence="2" id="KW-1185">Reference proteome</keyword>
<comment type="caution">
    <text evidence="1">The sequence shown here is derived from an EMBL/GenBank/DDBJ whole genome shotgun (WGS) entry which is preliminary data.</text>
</comment>
<reference evidence="1 2" key="1">
    <citation type="journal article" date="2021" name="Hortic Res">
        <title>High-quality reference genome and annotation aids understanding of berry development for evergreen blueberry (Vaccinium darrowii).</title>
        <authorList>
            <person name="Yu J."/>
            <person name="Hulse-Kemp A.M."/>
            <person name="Babiker E."/>
            <person name="Staton M."/>
        </authorList>
    </citation>
    <scope>NUCLEOTIDE SEQUENCE [LARGE SCALE GENOMIC DNA]</scope>
    <source>
        <strain evidence="2">cv. NJ 8807/NJ 8810</strain>
        <tissue evidence="1">Young leaf</tissue>
    </source>
</reference>
<proteinExistence type="predicted"/>
<organism evidence="1 2">
    <name type="scientific">Vaccinium darrowii</name>
    <dbReference type="NCBI Taxonomy" id="229202"/>
    <lineage>
        <taxon>Eukaryota</taxon>
        <taxon>Viridiplantae</taxon>
        <taxon>Streptophyta</taxon>
        <taxon>Embryophyta</taxon>
        <taxon>Tracheophyta</taxon>
        <taxon>Spermatophyta</taxon>
        <taxon>Magnoliopsida</taxon>
        <taxon>eudicotyledons</taxon>
        <taxon>Gunneridae</taxon>
        <taxon>Pentapetalae</taxon>
        <taxon>asterids</taxon>
        <taxon>Ericales</taxon>
        <taxon>Ericaceae</taxon>
        <taxon>Vaccinioideae</taxon>
        <taxon>Vaccinieae</taxon>
        <taxon>Vaccinium</taxon>
    </lineage>
</organism>
<dbReference type="EMBL" id="CM037162">
    <property type="protein sequence ID" value="KAH7863773.1"/>
    <property type="molecule type" value="Genomic_DNA"/>
</dbReference>